<dbReference type="Proteomes" id="UP000324222">
    <property type="component" value="Unassembled WGS sequence"/>
</dbReference>
<protein>
    <submittedName>
        <fullName evidence="1">Uncharacterized protein</fullName>
    </submittedName>
</protein>
<keyword evidence="2" id="KW-1185">Reference proteome</keyword>
<dbReference type="EMBL" id="VSRR010002815">
    <property type="protein sequence ID" value="MPC33352.1"/>
    <property type="molecule type" value="Genomic_DNA"/>
</dbReference>
<sequence length="126" mass="14054">MEETYQPFSYNVLLEYISNRGCSATNMASTSSFSLCSLLYPTSGSKSPYDPDHSDQVPAISMTLLPLNTPQYHLSVRMAVMGIAKKPRETQAKDGMNERTTTVQHFFSPRQPHGHCGVCWETVKSC</sequence>
<reference evidence="1 2" key="1">
    <citation type="submission" date="2019-05" db="EMBL/GenBank/DDBJ databases">
        <title>Another draft genome of Portunus trituberculatus and its Hox gene families provides insights of decapod evolution.</title>
        <authorList>
            <person name="Jeong J.-H."/>
            <person name="Song I."/>
            <person name="Kim S."/>
            <person name="Choi T."/>
            <person name="Kim D."/>
            <person name="Ryu S."/>
            <person name="Kim W."/>
        </authorList>
    </citation>
    <scope>NUCLEOTIDE SEQUENCE [LARGE SCALE GENOMIC DNA]</scope>
    <source>
        <tissue evidence="1">Muscle</tissue>
    </source>
</reference>
<gene>
    <name evidence="1" type="ORF">E2C01_026700</name>
</gene>
<comment type="caution">
    <text evidence="1">The sequence shown here is derived from an EMBL/GenBank/DDBJ whole genome shotgun (WGS) entry which is preliminary data.</text>
</comment>
<proteinExistence type="predicted"/>
<organism evidence="1 2">
    <name type="scientific">Portunus trituberculatus</name>
    <name type="common">Swimming crab</name>
    <name type="synonym">Neptunus trituberculatus</name>
    <dbReference type="NCBI Taxonomy" id="210409"/>
    <lineage>
        <taxon>Eukaryota</taxon>
        <taxon>Metazoa</taxon>
        <taxon>Ecdysozoa</taxon>
        <taxon>Arthropoda</taxon>
        <taxon>Crustacea</taxon>
        <taxon>Multicrustacea</taxon>
        <taxon>Malacostraca</taxon>
        <taxon>Eumalacostraca</taxon>
        <taxon>Eucarida</taxon>
        <taxon>Decapoda</taxon>
        <taxon>Pleocyemata</taxon>
        <taxon>Brachyura</taxon>
        <taxon>Eubrachyura</taxon>
        <taxon>Portunoidea</taxon>
        <taxon>Portunidae</taxon>
        <taxon>Portuninae</taxon>
        <taxon>Portunus</taxon>
    </lineage>
</organism>
<name>A0A5B7EGS9_PORTR</name>
<evidence type="ECO:0000313" key="1">
    <source>
        <dbReference type="EMBL" id="MPC33352.1"/>
    </source>
</evidence>
<dbReference type="AlphaFoldDB" id="A0A5B7EGS9"/>
<evidence type="ECO:0000313" key="2">
    <source>
        <dbReference type="Proteomes" id="UP000324222"/>
    </source>
</evidence>
<accession>A0A5B7EGS9</accession>